<dbReference type="CDD" id="cd00075">
    <property type="entry name" value="HATPase"/>
    <property type="match status" value="1"/>
</dbReference>
<dbReference type="InterPro" id="IPR036890">
    <property type="entry name" value="HATPase_C_sf"/>
</dbReference>
<keyword evidence="10" id="KW-0472">Membrane</keyword>
<evidence type="ECO:0000313" key="15">
    <source>
        <dbReference type="Proteomes" id="UP001519363"/>
    </source>
</evidence>
<dbReference type="SUPFAM" id="SSF158472">
    <property type="entry name" value="HAMP domain-like"/>
    <property type="match status" value="1"/>
</dbReference>
<dbReference type="CDD" id="cd06225">
    <property type="entry name" value="HAMP"/>
    <property type="match status" value="1"/>
</dbReference>
<dbReference type="InterPro" id="IPR005467">
    <property type="entry name" value="His_kinase_dom"/>
</dbReference>
<feature type="domain" description="Histidine kinase" evidence="12">
    <location>
        <begin position="329"/>
        <end position="542"/>
    </location>
</feature>
<evidence type="ECO:0000256" key="5">
    <source>
        <dbReference type="ARBA" id="ARBA00022679"/>
    </source>
</evidence>
<evidence type="ECO:0000256" key="4">
    <source>
        <dbReference type="ARBA" id="ARBA00022553"/>
    </source>
</evidence>
<evidence type="ECO:0000259" key="13">
    <source>
        <dbReference type="PROSITE" id="PS50885"/>
    </source>
</evidence>
<dbReference type="Pfam" id="PF02518">
    <property type="entry name" value="HATPase_c"/>
    <property type="match status" value="1"/>
</dbReference>
<feature type="compositionally biased region" description="Polar residues" evidence="11">
    <location>
        <begin position="78"/>
        <end position="87"/>
    </location>
</feature>
<evidence type="ECO:0000256" key="2">
    <source>
        <dbReference type="ARBA" id="ARBA00004236"/>
    </source>
</evidence>
<dbReference type="EC" id="2.7.13.3" evidence="3"/>
<evidence type="ECO:0000256" key="6">
    <source>
        <dbReference type="ARBA" id="ARBA00022692"/>
    </source>
</evidence>
<dbReference type="PRINTS" id="PR00344">
    <property type="entry name" value="BCTRLSENSOR"/>
</dbReference>
<dbReference type="PANTHER" id="PTHR45436:SF5">
    <property type="entry name" value="SENSOR HISTIDINE KINASE TRCS"/>
    <property type="match status" value="1"/>
</dbReference>
<keyword evidence="8" id="KW-1133">Transmembrane helix</keyword>
<keyword evidence="5 14" id="KW-0808">Transferase</keyword>
<evidence type="ECO:0000256" key="8">
    <source>
        <dbReference type="ARBA" id="ARBA00022989"/>
    </source>
</evidence>
<dbReference type="CDD" id="cd00082">
    <property type="entry name" value="HisKA"/>
    <property type="match status" value="1"/>
</dbReference>
<keyword evidence="4" id="KW-0597">Phosphoprotein</keyword>
<dbReference type="Pfam" id="PF00512">
    <property type="entry name" value="HisKA"/>
    <property type="match status" value="1"/>
</dbReference>
<dbReference type="Gene3D" id="3.30.565.10">
    <property type="entry name" value="Histidine kinase-like ATPase, C-terminal domain"/>
    <property type="match status" value="1"/>
</dbReference>
<reference evidence="14 15" key="1">
    <citation type="submission" date="2021-03" db="EMBL/GenBank/DDBJ databases">
        <title>Sequencing the genomes of 1000 actinobacteria strains.</title>
        <authorList>
            <person name="Klenk H.-P."/>
        </authorList>
    </citation>
    <scope>NUCLEOTIDE SEQUENCE [LARGE SCALE GENOMIC DNA]</scope>
    <source>
        <strain evidence="14 15">DSM 44580</strain>
    </source>
</reference>
<feature type="domain" description="HAMP" evidence="13">
    <location>
        <begin position="269"/>
        <end position="321"/>
    </location>
</feature>
<dbReference type="SMART" id="SM00387">
    <property type="entry name" value="HATPase_c"/>
    <property type="match status" value="1"/>
</dbReference>
<comment type="catalytic activity">
    <reaction evidence="1">
        <text>ATP + protein L-histidine = ADP + protein N-phospho-L-histidine.</text>
        <dbReference type="EC" id="2.7.13.3"/>
    </reaction>
</comment>
<name>A0ABS5ADI8_9PSEU</name>
<dbReference type="Gene3D" id="1.10.287.130">
    <property type="match status" value="1"/>
</dbReference>
<evidence type="ECO:0000256" key="3">
    <source>
        <dbReference type="ARBA" id="ARBA00012438"/>
    </source>
</evidence>
<keyword evidence="9" id="KW-0902">Two-component regulatory system</keyword>
<dbReference type="SMART" id="SM00304">
    <property type="entry name" value="HAMP"/>
    <property type="match status" value="1"/>
</dbReference>
<comment type="subcellular location">
    <subcellularLocation>
        <location evidence="2">Cell membrane</location>
    </subcellularLocation>
</comment>
<evidence type="ECO:0000259" key="12">
    <source>
        <dbReference type="PROSITE" id="PS50109"/>
    </source>
</evidence>
<dbReference type="Pfam" id="PF00672">
    <property type="entry name" value="HAMP"/>
    <property type="match status" value="1"/>
</dbReference>
<dbReference type="InterPro" id="IPR003661">
    <property type="entry name" value="HisK_dim/P_dom"/>
</dbReference>
<dbReference type="InterPro" id="IPR036097">
    <property type="entry name" value="HisK_dim/P_sf"/>
</dbReference>
<dbReference type="PROSITE" id="PS50885">
    <property type="entry name" value="HAMP"/>
    <property type="match status" value="1"/>
</dbReference>
<sequence length="555" mass="58863">MSLRRRLLLMVGLVALVATVLTAWLTVYQATREVRHTAAEQERIRLEVRAELVTHAQVSGTWQGVDGLLRRLRASTGQRLRLSTPSGSPVADSDAQAYRGGISLPDRGSYADGPPPPGYGDNPAAPTLVDPVPQPAPDTVLADFRRELKAAQCAWRNEISVTKRPGAEPPRFELGAGGDGCRAPAEPEELAGDERATAACLGAAPTERTLEFCRRTVFHDRVSALLPPALLLTVGEANPVLATIPVGPALLAALTVTGVAVFGVWLVGRPVLRPVTALVAASRRLAAGERADPVPVRGRDEIAGLTASFNHMAQALRRSEEQQRRMIADIAHELRTPLVNIRGYLEALKDGVVRGDPALYEELYEEALHQQQLIDDIQLLALADSGGLRQRADPVDLGDLVTAATTRHHAVATEAGITLESTVDSPSPVVLGDEKRLRQVLGNLIGNAVRATPPDGRITVSARCEGEQAVLVVADTGTGIREEDLPLVFERFWRADESRDRATGGSGLGLAIAREIVTAHGGTISVASPGGAVFTVRLPAVTGQAAGRPGLTASP</sequence>
<dbReference type="Proteomes" id="UP001519363">
    <property type="component" value="Unassembled WGS sequence"/>
</dbReference>
<evidence type="ECO:0000256" key="11">
    <source>
        <dbReference type="SAM" id="MobiDB-lite"/>
    </source>
</evidence>
<keyword evidence="7 14" id="KW-0418">Kinase</keyword>
<evidence type="ECO:0000256" key="10">
    <source>
        <dbReference type="ARBA" id="ARBA00023136"/>
    </source>
</evidence>
<feature type="region of interest" description="Disordered" evidence="11">
    <location>
        <begin position="78"/>
        <end position="132"/>
    </location>
</feature>
<dbReference type="PANTHER" id="PTHR45436">
    <property type="entry name" value="SENSOR HISTIDINE KINASE YKOH"/>
    <property type="match status" value="1"/>
</dbReference>
<dbReference type="PROSITE" id="PS50109">
    <property type="entry name" value="HIS_KIN"/>
    <property type="match status" value="1"/>
</dbReference>
<dbReference type="SUPFAM" id="SSF55874">
    <property type="entry name" value="ATPase domain of HSP90 chaperone/DNA topoisomerase II/histidine kinase"/>
    <property type="match status" value="1"/>
</dbReference>
<dbReference type="RefSeq" id="WP_209707058.1">
    <property type="nucleotide sequence ID" value="NZ_JAGIOO010000001.1"/>
</dbReference>
<keyword evidence="15" id="KW-1185">Reference proteome</keyword>
<dbReference type="InterPro" id="IPR004358">
    <property type="entry name" value="Sig_transdc_His_kin-like_C"/>
</dbReference>
<dbReference type="InterPro" id="IPR003660">
    <property type="entry name" value="HAMP_dom"/>
</dbReference>
<comment type="caution">
    <text evidence="14">The sequence shown here is derived from an EMBL/GenBank/DDBJ whole genome shotgun (WGS) entry which is preliminary data.</text>
</comment>
<dbReference type="InterPro" id="IPR003594">
    <property type="entry name" value="HATPase_dom"/>
</dbReference>
<accession>A0ABS5ADI8</accession>
<evidence type="ECO:0000256" key="9">
    <source>
        <dbReference type="ARBA" id="ARBA00023012"/>
    </source>
</evidence>
<dbReference type="SMART" id="SM00388">
    <property type="entry name" value="HisKA"/>
    <property type="match status" value="1"/>
</dbReference>
<evidence type="ECO:0000256" key="1">
    <source>
        <dbReference type="ARBA" id="ARBA00000085"/>
    </source>
</evidence>
<proteinExistence type="predicted"/>
<keyword evidence="6" id="KW-0812">Transmembrane</keyword>
<dbReference type="InterPro" id="IPR050428">
    <property type="entry name" value="TCS_sensor_his_kinase"/>
</dbReference>
<evidence type="ECO:0000313" key="14">
    <source>
        <dbReference type="EMBL" id="MBP2474372.1"/>
    </source>
</evidence>
<dbReference type="GO" id="GO:0004673">
    <property type="term" value="F:protein histidine kinase activity"/>
    <property type="evidence" value="ECO:0007669"/>
    <property type="project" value="UniProtKB-EC"/>
</dbReference>
<evidence type="ECO:0000256" key="7">
    <source>
        <dbReference type="ARBA" id="ARBA00022777"/>
    </source>
</evidence>
<dbReference type="Gene3D" id="6.10.340.10">
    <property type="match status" value="1"/>
</dbReference>
<protein>
    <recommendedName>
        <fullName evidence="3">histidine kinase</fullName>
        <ecNumber evidence="3">2.7.13.3</ecNumber>
    </recommendedName>
</protein>
<dbReference type="EMBL" id="JAGIOO010000001">
    <property type="protein sequence ID" value="MBP2474372.1"/>
    <property type="molecule type" value="Genomic_DNA"/>
</dbReference>
<gene>
    <name evidence="14" type="ORF">JOF53_003244</name>
</gene>
<organism evidence="14 15">
    <name type="scientific">Crossiella equi</name>
    <dbReference type="NCBI Taxonomy" id="130796"/>
    <lineage>
        <taxon>Bacteria</taxon>
        <taxon>Bacillati</taxon>
        <taxon>Actinomycetota</taxon>
        <taxon>Actinomycetes</taxon>
        <taxon>Pseudonocardiales</taxon>
        <taxon>Pseudonocardiaceae</taxon>
        <taxon>Crossiella</taxon>
    </lineage>
</organism>
<dbReference type="SUPFAM" id="SSF47384">
    <property type="entry name" value="Homodimeric domain of signal transducing histidine kinase"/>
    <property type="match status" value="1"/>
</dbReference>